<proteinExistence type="predicted"/>
<dbReference type="Gene3D" id="3.40.50.150">
    <property type="entry name" value="Vaccinia Virus protein VP39"/>
    <property type="match status" value="1"/>
</dbReference>
<feature type="domain" description="DUF7008" evidence="7">
    <location>
        <begin position="830"/>
        <end position="1195"/>
    </location>
</feature>
<dbReference type="InterPro" id="IPR050953">
    <property type="entry name" value="N4_N6_ade-DNA_methylase"/>
</dbReference>
<dbReference type="InterPro" id="IPR011639">
    <property type="entry name" value="MethylTrfase_TaqI-like_dom"/>
</dbReference>
<dbReference type="PANTHER" id="PTHR33841">
    <property type="entry name" value="DNA METHYLTRANSFERASE YEEA-RELATED"/>
    <property type="match status" value="1"/>
</dbReference>
<dbReference type="RefSeq" id="WP_377290000.1">
    <property type="nucleotide sequence ID" value="NZ_JBHSBM010000023.1"/>
</dbReference>
<dbReference type="InterPro" id="IPR029063">
    <property type="entry name" value="SAM-dependent_MTases_sf"/>
</dbReference>
<evidence type="ECO:0000256" key="2">
    <source>
        <dbReference type="ARBA" id="ARBA00022603"/>
    </source>
</evidence>
<feature type="domain" description="Type II methyltransferase M.TaqI-like" evidence="6">
    <location>
        <begin position="277"/>
        <end position="463"/>
    </location>
</feature>
<gene>
    <name evidence="8" type="primary">pglX</name>
    <name evidence="8" type="ORF">ACFOWE_20040</name>
</gene>
<comment type="catalytic activity">
    <reaction evidence="5">
        <text>a 2'-deoxyadenosine in DNA + S-adenosyl-L-methionine = an N(6)-methyl-2'-deoxyadenosine in DNA + S-adenosyl-L-homocysteine + H(+)</text>
        <dbReference type="Rhea" id="RHEA:15197"/>
        <dbReference type="Rhea" id="RHEA-COMP:12418"/>
        <dbReference type="Rhea" id="RHEA-COMP:12419"/>
        <dbReference type="ChEBI" id="CHEBI:15378"/>
        <dbReference type="ChEBI" id="CHEBI:57856"/>
        <dbReference type="ChEBI" id="CHEBI:59789"/>
        <dbReference type="ChEBI" id="CHEBI:90615"/>
        <dbReference type="ChEBI" id="CHEBI:90616"/>
        <dbReference type="EC" id="2.1.1.72"/>
    </reaction>
</comment>
<comment type="caution">
    <text evidence="8">The sequence shown here is derived from an EMBL/GenBank/DDBJ whole genome shotgun (WGS) entry which is preliminary data.</text>
</comment>
<keyword evidence="2 8" id="KW-0489">Methyltransferase</keyword>
<evidence type="ECO:0000313" key="9">
    <source>
        <dbReference type="Proteomes" id="UP001595850"/>
    </source>
</evidence>
<reference evidence="9" key="1">
    <citation type="journal article" date="2019" name="Int. J. Syst. Evol. Microbiol.">
        <title>The Global Catalogue of Microorganisms (GCM) 10K type strain sequencing project: providing services to taxonomists for standard genome sequencing and annotation.</title>
        <authorList>
            <consortium name="The Broad Institute Genomics Platform"/>
            <consortium name="The Broad Institute Genome Sequencing Center for Infectious Disease"/>
            <person name="Wu L."/>
            <person name="Ma J."/>
        </authorList>
    </citation>
    <scope>NUCLEOTIDE SEQUENCE [LARGE SCALE GENOMIC DNA]</scope>
    <source>
        <strain evidence="9">TBRC 4489</strain>
    </source>
</reference>
<dbReference type="EMBL" id="JBHSBM010000023">
    <property type="protein sequence ID" value="MFC4060600.1"/>
    <property type="molecule type" value="Genomic_DNA"/>
</dbReference>
<dbReference type="Proteomes" id="UP001595850">
    <property type="component" value="Unassembled WGS sequence"/>
</dbReference>
<evidence type="ECO:0000259" key="7">
    <source>
        <dbReference type="Pfam" id="PF22654"/>
    </source>
</evidence>
<evidence type="ECO:0000256" key="4">
    <source>
        <dbReference type="ARBA" id="ARBA00022691"/>
    </source>
</evidence>
<dbReference type="Pfam" id="PF07669">
    <property type="entry name" value="Eco57I"/>
    <property type="match status" value="1"/>
</dbReference>
<dbReference type="EC" id="2.1.1.72" evidence="1"/>
<organism evidence="8 9">
    <name type="scientific">Planomonospora corallina</name>
    <dbReference type="NCBI Taxonomy" id="1806052"/>
    <lineage>
        <taxon>Bacteria</taxon>
        <taxon>Bacillati</taxon>
        <taxon>Actinomycetota</taxon>
        <taxon>Actinomycetes</taxon>
        <taxon>Streptosporangiales</taxon>
        <taxon>Streptosporangiaceae</taxon>
        <taxon>Planomonospora</taxon>
    </lineage>
</organism>
<evidence type="ECO:0000259" key="6">
    <source>
        <dbReference type="Pfam" id="PF07669"/>
    </source>
</evidence>
<keyword evidence="3 8" id="KW-0808">Transferase</keyword>
<keyword evidence="9" id="KW-1185">Reference proteome</keyword>
<sequence>MSVISAALLKDLQQQARRVADDLREQAGRIPEIGDRLKEMHRRAGGIGRTGESWNDWLIAQSAQAASSWVVACAFIRFCEDNDLTAHRWIASRDAAGLATSEAADAEADWIQRNPRLTAREWLRASFTWLRSTRAGHALFPDSDFVWWWDLSADQAEELIALFRRRDAEGVRLAHDEFHSPDLDTRFLGDLYQDLSEHIRKRYALLQTPVFVEEFILERVLDPALKDFRLEELKLIDPTCGSGHFLLGAFDRLLEEWNTRKPGMDERVRVQKVLDAVHGVDINPTATAITKFRLMVAALKACGATRLDGPDVPALSLNIATGDTLLYGGGRAAGGGRQMALDVLENDPLAAHLYDWEDIDRFPGILDYGRYHVVVGNPPYVPANDKTLRDAYRERYKETCSGKYVLTVPFAELFFRLAVRDNERPGYVGQITANSFMKREFGKKLIENFFAHKADLTEVIDASGAYIPGHGTPTVILIGKNRDRNRLSEVRAVLGIRGEPSRPADPARGLIWRSIVDFIDRPAADTRYVSVTQVPRQRLATHPWTLSGGGSGELVSLIESSPKKVRDEIGRPIGFASFPGQDDVFLVGTPWLRRRGVVYPLARPLVVGEAVRDWAAGDSGGALVTFNESQSPVDYIDSSSWGRHLWRFRQILRSTVGFDGQVPSEAGVAWWGWYRWVSERYMTPLSITFGEVATHNHFVLDRGGKVFKQTAPVIKLPEGATEDDHLRLLGLLNSSTACFWLKQVCFPKGGSGMGRGIQPEDWMERFAFNATNVAEFPLPGGAPLEKARRLDALAQQLAALTPQAVCAQAVPSHEALAEARKRHDAVRAEMIAVQEELDWEVYRLYGILDEDLTYHGDDLPGLALGERAFEIVLGAQVLDGENDTQWFERHGSTPVRDVPSHWPQPYRDLVRRRIEVIKDRPLLKLVEAPECKRRWSAEPYGKTRAEALRTWLLDRLEAEELWFDGGREHGTPRTLSVAQLADLVRTDADFRQVMDLYVGRPDHDLTTELTALLSGEHVPYLAALRHTPTGLLKRQDWEEVWARQRREDAGEKVEIDVPPKYNPKDFASPSYWRHRGKLDVPKERFVGYPGAQRENDATPVYGWAGWDHLQRATALANTLIEREYPAGDERAVPLLAGLAELEPWLHQWHHEYADLYAGSPADYFTAWLDGRLAERGLTREALAAWRPEAGRRGRRAAGTAKKES</sequence>
<evidence type="ECO:0000256" key="5">
    <source>
        <dbReference type="ARBA" id="ARBA00047942"/>
    </source>
</evidence>
<dbReference type="PROSITE" id="PS00092">
    <property type="entry name" value="N6_MTASE"/>
    <property type="match status" value="1"/>
</dbReference>
<dbReference type="InterPro" id="IPR054277">
    <property type="entry name" value="DUF7008"/>
</dbReference>
<keyword evidence="4" id="KW-0949">S-adenosyl-L-methionine</keyword>
<dbReference type="NCBIfam" id="NF033451">
    <property type="entry name" value="BREX_2_MTaseX"/>
    <property type="match status" value="1"/>
</dbReference>
<dbReference type="PANTHER" id="PTHR33841:SF1">
    <property type="entry name" value="DNA METHYLTRANSFERASE A"/>
    <property type="match status" value="1"/>
</dbReference>
<name>A0ABV8IFL6_9ACTN</name>
<dbReference type="GO" id="GO:0032259">
    <property type="term" value="P:methylation"/>
    <property type="evidence" value="ECO:0007669"/>
    <property type="project" value="UniProtKB-KW"/>
</dbReference>
<dbReference type="Pfam" id="PF22654">
    <property type="entry name" value="DUF7008"/>
    <property type="match status" value="1"/>
</dbReference>
<dbReference type="InterPro" id="IPR002052">
    <property type="entry name" value="DNA_methylase_N6_adenine_CS"/>
</dbReference>
<dbReference type="SUPFAM" id="SSF53335">
    <property type="entry name" value="S-adenosyl-L-methionine-dependent methyltransferases"/>
    <property type="match status" value="1"/>
</dbReference>
<evidence type="ECO:0000256" key="1">
    <source>
        <dbReference type="ARBA" id="ARBA00011900"/>
    </source>
</evidence>
<dbReference type="GO" id="GO:0009007">
    <property type="term" value="F:site-specific DNA-methyltransferase (adenine-specific) activity"/>
    <property type="evidence" value="ECO:0007669"/>
    <property type="project" value="UniProtKB-EC"/>
</dbReference>
<accession>A0ABV8IFL6</accession>
<protein>
    <recommendedName>
        <fullName evidence="1">site-specific DNA-methyltransferase (adenine-specific)</fullName>
        <ecNumber evidence="1">2.1.1.72</ecNumber>
    </recommendedName>
</protein>
<evidence type="ECO:0000256" key="3">
    <source>
        <dbReference type="ARBA" id="ARBA00022679"/>
    </source>
</evidence>
<dbReference type="PRINTS" id="PR00507">
    <property type="entry name" value="N12N6MTFRASE"/>
</dbReference>
<evidence type="ECO:0000313" key="8">
    <source>
        <dbReference type="EMBL" id="MFC4060600.1"/>
    </source>
</evidence>